<reference evidence="3" key="1">
    <citation type="journal article" date="2019" name="Int. J. Syst. Evol. Microbiol.">
        <title>The Global Catalogue of Microorganisms (GCM) 10K type strain sequencing project: providing services to taxonomists for standard genome sequencing and annotation.</title>
        <authorList>
            <consortium name="The Broad Institute Genomics Platform"/>
            <consortium name="The Broad Institute Genome Sequencing Center for Infectious Disease"/>
            <person name="Wu L."/>
            <person name="Ma J."/>
        </authorList>
    </citation>
    <scope>NUCLEOTIDE SEQUENCE [LARGE SCALE GENOMIC DNA]</scope>
    <source>
        <strain evidence="3">CGMCC 1.16455</strain>
    </source>
</reference>
<proteinExistence type="predicted"/>
<keyword evidence="1" id="KW-1133">Transmembrane helix</keyword>
<dbReference type="Proteomes" id="UP001595937">
    <property type="component" value="Unassembled WGS sequence"/>
</dbReference>
<evidence type="ECO:0000313" key="2">
    <source>
        <dbReference type="EMBL" id="MFC5299166.1"/>
    </source>
</evidence>
<name>A0ABW0FKK0_9MICO</name>
<accession>A0ABW0FKK0</accession>
<feature type="transmembrane region" description="Helical" evidence="1">
    <location>
        <begin position="20"/>
        <end position="44"/>
    </location>
</feature>
<protein>
    <recommendedName>
        <fullName evidence="4">PH domain-containing protein</fullName>
    </recommendedName>
</protein>
<organism evidence="2 3">
    <name type="scientific">Brachybacterium tyrofermentans</name>
    <dbReference type="NCBI Taxonomy" id="47848"/>
    <lineage>
        <taxon>Bacteria</taxon>
        <taxon>Bacillati</taxon>
        <taxon>Actinomycetota</taxon>
        <taxon>Actinomycetes</taxon>
        <taxon>Micrococcales</taxon>
        <taxon>Dermabacteraceae</taxon>
        <taxon>Brachybacterium</taxon>
    </lineage>
</organism>
<sequence length="225" mass="24692">MHPAYALGPRIRRFRPSIHLSHAVPLLGCGPSLGIICIVSGLLISDVGFAGFGVLLLVAFPPIIAALATFHWSAYLDLHERGLVVGRSVIGRVRPMWYSEIDPSTIRVFTKIDEVRGPHRSQILANWHFTGGADLAVTFLGPHLATELGPQARRPQPGKGIVLFGSRDAVEIAEQIRAGLERGGCPPHLARWPQRFGIERVEGPHHRAVQQIPGMEPTWKPPYDV</sequence>
<evidence type="ECO:0008006" key="4">
    <source>
        <dbReference type="Google" id="ProtNLM"/>
    </source>
</evidence>
<feature type="transmembrane region" description="Helical" evidence="1">
    <location>
        <begin position="50"/>
        <end position="72"/>
    </location>
</feature>
<gene>
    <name evidence="2" type="ORF">ACFPK8_16750</name>
</gene>
<comment type="caution">
    <text evidence="2">The sequence shown here is derived from an EMBL/GenBank/DDBJ whole genome shotgun (WGS) entry which is preliminary data.</text>
</comment>
<keyword evidence="1" id="KW-0812">Transmembrane</keyword>
<dbReference type="RefSeq" id="WP_193116567.1">
    <property type="nucleotide sequence ID" value="NZ_BAAAIR010000042.1"/>
</dbReference>
<dbReference type="GeneID" id="303297782"/>
<dbReference type="EMBL" id="JBHSLN010000086">
    <property type="protein sequence ID" value="MFC5299166.1"/>
    <property type="molecule type" value="Genomic_DNA"/>
</dbReference>
<evidence type="ECO:0000256" key="1">
    <source>
        <dbReference type="SAM" id="Phobius"/>
    </source>
</evidence>
<evidence type="ECO:0000313" key="3">
    <source>
        <dbReference type="Proteomes" id="UP001595937"/>
    </source>
</evidence>
<keyword evidence="1" id="KW-0472">Membrane</keyword>
<keyword evidence="3" id="KW-1185">Reference proteome</keyword>